<proteinExistence type="predicted"/>
<sequence length="159" mass="18287">MAAEAEATPSMSILSSAHENEPLTAQLNSYKRDNENLRTRLTALHARVSDLQIENAKVHQELTIECRQHALTVKELLQLREQVQRLDETYASLQQSVGEICQRAASLRIACQNVEERYAHGRNPMPGSFQPRQLLRQRLQHGPITLANPRPWRETWRMV</sequence>
<dbReference type="GeneID" id="54324576"/>
<evidence type="ECO:0000313" key="3">
    <source>
        <dbReference type="Proteomes" id="UP000324241"/>
    </source>
</evidence>
<keyword evidence="1" id="KW-0175">Coiled coil</keyword>
<dbReference type="RefSeq" id="XP_033420771.1">
    <property type="nucleotide sequence ID" value="XM_033566569.1"/>
</dbReference>
<comment type="caution">
    <text evidence="2">The sequence shown here is derived from an EMBL/GenBank/DDBJ whole genome shotgun (WGS) entry which is preliminary data.</text>
</comment>
<feature type="coiled-coil region" evidence="1">
    <location>
        <begin position="27"/>
        <end position="96"/>
    </location>
</feature>
<protein>
    <submittedName>
        <fullName evidence="2">Uncharacterized protein</fullName>
    </submittedName>
</protein>
<gene>
    <name evidence="2" type="ORF">ATNIH1004_001874</name>
</gene>
<name>A0A5M9MA38_9EURO</name>
<reference evidence="2 3" key="1">
    <citation type="submission" date="2019-08" db="EMBL/GenBank/DDBJ databases">
        <title>The genome sequence of a newly discovered highly antifungal drug resistant Aspergillus species, Aspergillus tanneri NIH 1004.</title>
        <authorList>
            <person name="Mounaud S."/>
            <person name="Singh I."/>
            <person name="Joardar V."/>
            <person name="Pakala S."/>
            <person name="Pakala S."/>
            <person name="Venepally P."/>
            <person name="Chung J.K."/>
            <person name="Losada L."/>
            <person name="Nierman W.C."/>
        </authorList>
    </citation>
    <scope>NUCLEOTIDE SEQUENCE [LARGE SCALE GENOMIC DNA]</scope>
    <source>
        <strain evidence="2 3">NIH1004</strain>
    </source>
</reference>
<dbReference type="AlphaFoldDB" id="A0A5M9MA38"/>
<evidence type="ECO:0000256" key="1">
    <source>
        <dbReference type="SAM" id="Coils"/>
    </source>
</evidence>
<accession>A0A5M9MA38</accession>
<evidence type="ECO:0000313" key="2">
    <source>
        <dbReference type="EMBL" id="KAA8641409.1"/>
    </source>
</evidence>
<dbReference type="Proteomes" id="UP000324241">
    <property type="component" value="Unassembled WGS sequence"/>
</dbReference>
<dbReference type="EMBL" id="QUQM01000010">
    <property type="protein sequence ID" value="KAA8641409.1"/>
    <property type="molecule type" value="Genomic_DNA"/>
</dbReference>
<organism evidence="2 3">
    <name type="scientific">Aspergillus tanneri</name>
    <dbReference type="NCBI Taxonomy" id="1220188"/>
    <lineage>
        <taxon>Eukaryota</taxon>
        <taxon>Fungi</taxon>
        <taxon>Dikarya</taxon>
        <taxon>Ascomycota</taxon>
        <taxon>Pezizomycotina</taxon>
        <taxon>Eurotiomycetes</taxon>
        <taxon>Eurotiomycetidae</taxon>
        <taxon>Eurotiales</taxon>
        <taxon>Aspergillaceae</taxon>
        <taxon>Aspergillus</taxon>
        <taxon>Aspergillus subgen. Circumdati</taxon>
    </lineage>
</organism>